<dbReference type="PANTHER" id="PTHR34129:SF1">
    <property type="entry name" value="DUF952 DOMAIN-CONTAINING PROTEIN"/>
    <property type="match status" value="1"/>
</dbReference>
<dbReference type="Gene3D" id="3.20.170.20">
    <property type="entry name" value="Protein of unknown function DUF952"/>
    <property type="match status" value="1"/>
</dbReference>
<reference evidence="1 2" key="1">
    <citation type="submission" date="2019-06" db="EMBL/GenBank/DDBJ databases">
        <title>Sequencing the genomes of 1000 actinobacteria strains.</title>
        <authorList>
            <person name="Klenk H.-P."/>
        </authorList>
    </citation>
    <scope>NUCLEOTIDE SEQUENCE [LARGE SCALE GENOMIC DNA]</scope>
    <source>
        <strain evidence="1 2">DSM 45679</strain>
    </source>
</reference>
<dbReference type="OrthoDB" id="5638018at2"/>
<dbReference type="SUPFAM" id="SSF56399">
    <property type="entry name" value="ADP-ribosylation"/>
    <property type="match status" value="1"/>
</dbReference>
<organism evidence="1 2">
    <name type="scientific">Amycolatopsis cihanbeyliensis</name>
    <dbReference type="NCBI Taxonomy" id="1128664"/>
    <lineage>
        <taxon>Bacteria</taxon>
        <taxon>Bacillati</taxon>
        <taxon>Actinomycetota</taxon>
        <taxon>Actinomycetes</taxon>
        <taxon>Pseudonocardiales</taxon>
        <taxon>Pseudonocardiaceae</taxon>
        <taxon>Amycolatopsis</taxon>
    </lineage>
</organism>
<name>A0A542DM48_AMYCI</name>
<evidence type="ECO:0000313" key="1">
    <source>
        <dbReference type="EMBL" id="TQJ04055.1"/>
    </source>
</evidence>
<comment type="caution">
    <text evidence="1">The sequence shown here is derived from an EMBL/GenBank/DDBJ whole genome shotgun (WGS) entry which is preliminary data.</text>
</comment>
<dbReference type="PANTHER" id="PTHR34129">
    <property type="entry name" value="BLR1139 PROTEIN"/>
    <property type="match status" value="1"/>
</dbReference>
<proteinExistence type="predicted"/>
<evidence type="ECO:0000313" key="2">
    <source>
        <dbReference type="Proteomes" id="UP000320876"/>
    </source>
</evidence>
<sequence length="117" mass="12737">MILHICPAADWAAVPPGGEYRAASLDEVGFIHCSDRGTVHLPANRLFAGRTDLVVLEVDPHGLPVRWEPGDPPAPGDPWFPHVYGPIPRAAVRAVHEFPPGPDGRFRPPEAVTRWAV</sequence>
<keyword evidence="2" id="KW-1185">Reference proteome</keyword>
<dbReference type="EMBL" id="VFML01000001">
    <property type="protein sequence ID" value="TQJ04055.1"/>
    <property type="molecule type" value="Genomic_DNA"/>
</dbReference>
<gene>
    <name evidence="1" type="ORF">FB471_3836</name>
</gene>
<dbReference type="InterPro" id="IPR009297">
    <property type="entry name" value="DUF952"/>
</dbReference>
<dbReference type="Proteomes" id="UP000320876">
    <property type="component" value="Unassembled WGS sequence"/>
</dbReference>
<dbReference type="AlphaFoldDB" id="A0A542DM48"/>
<protein>
    <submittedName>
        <fullName evidence="1">Uncharacterized protein (DUF952 family)</fullName>
    </submittedName>
</protein>
<dbReference type="RefSeq" id="WP_141999786.1">
    <property type="nucleotide sequence ID" value="NZ_VFML01000001.1"/>
</dbReference>
<accession>A0A542DM48</accession>
<dbReference type="Pfam" id="PF06108">
    <property type="entry name" value="DUF952"/>
    <property type="match status" value="1"/>
</dbReference>